<keyword evidence="1" id="KW-1133">Transmembrane helix</keyword>
<keyword evidence="1" id="KW-0812">Transmembrane</keyword>
<evidence type="ECO:0000313" key="3">
    <source>
        <dbReference type="Proteomes" id="UP000653045"/>
    </source>
</evidence>
<gene>
    <name evidence="2" type="ORF">JHK62_04035</name>
</gene>
<name>A0ABS0ZIK6_9STRE</name>
<reference evidence="2 3" key="1">
    <citation type="journal article" date="2021" name="Int. J. Syst. Evol. Microbiol.">
        <title>Streptococcus vicugnae sp. nov., isolated from faeces of alpacas (Vicugna pacos) and cattle (Bos taurus), Streptococcus zalophi sp. nov., and Streptococcus pacificus sp. nov., isolated from respiratory tract of California sea lions (Zalophus californianus).</title>
        <authorList>
            <person name="Volokhov D.V."/>
            <person name="Zagorodnyaya T.A."/>
            <person name="Shen Z."/>
            <person name="Blom J."/>
            <person name="Furtak V.A."/>
            <person name="Eisenberg T."/>
            <person name="Fan P."/>
            <person name="Jeong K.C."/>
            <person name="Gao Y."/>
            <person name="Zhang S."/>
            <person name="Amselle M."/>
        </authorList>
    </citation>
    <scope>NUCLEOTIDE SEQUENCE [LARGE SCALE GENOMIC DNA]</scope>
    <source>
        <strain evidence="2 3">CSL7591</strain>
    </source>
</reference>
<keyword evidence="3" id="KW-1185">Reference proteome</keyword>
<evidence type="ECO:0000313" key="2">
    <source>
        <dbReference type="EMBL" id="MBJ8325849.1"/>
    </source>
</evidence>
<feature type="transmembrane region" description="Helical" evidence="1">
    <location>
        <begin position="50"/>
        <end position="70"/>
    </location>
</feature>
<sequence>MAEKILLEVQRDKRQNILMIIQLLAFMLAGIFVSYIWFQLERTGLEHLFYGLFAFLLTVLPMLFIITVLTKILSHQPAFRVSDQEIRFNTTFFNKETAIAWEDVYDIRIEKSRTLFSRYVAEEFLVFQLRNKKTKEVYLRLLAVDSQVLVQQLRYLLFNKKEGKPLDPVYMMEKQSTYLL</sequence>
<keyword evidence="1" id="KW-0472">Membrane</keyword>
<dbReference type="Proteomes" id="UP000653045">
    <property type="component" value="Unassembled WGS sequence"/>
</dbReference>
<evidence type="ECO:0000256" key="1">
    <source>
        <dbReference type="SAM" id="Phobius"/>
    </source>
</evidence>
<dbReference type="NCBIfam" id="NF041635">
    <property type="entry name" value="STM3941_fam"/>
    <property type="match status" value="1"/>
</dbReference>
<accession>A0ABS0ZIK6</accession>
<comment type="caution">
    <text evidence="2">The sequence shown here is derived from an EMBL/GenBank/DDBJ whole genome shotgun (WGS) entry which is preliminary data.</text>
</comment>
<organism evidence="2 3">
    <name type="scientific">Streptococcus pacificus</name>
    <dbReference type="NCBI Taxonomy" id="2740577"/>
    <lineage>
        <taxon>Bacteria</taxon>
        <taxon>Bacillati</taxon>
        <taxon>Bacillota</taxon>
        <taxon>Bacilli</taxon>
        <taxon>Lactobacillales</taxon>
        <taxon>Streptococcaceae</taxon>
        <taxon>Streptococcus</taxon>
    </lineage>
</organism>
<evidence type="ECO:0008006" key="4">
    <source>
        <dbReference type="Google" id="ProtNLM"/>
    </source>
</evidence>
<protein>
    <recommendedName>
        <fullName evidence="4">YcxB family protein</fullName>
    </recommendedName>
</protein>
<feature type="transmembrane region" description="Helical" evidence="1">
    <location>
        <begin position="17"/>
        <end position="38"/>
    </location>
</feature>
<dbReference type="EMBL" id="JAENBO010000002">
    <property type="protein sequence ID" value="MBJ8325849.1"/>
    <property type="molecule type" value="Genomic_DNA"/>
</dbReference>
<dbReference type="InterPro" id="IPR048136">
    <property type="entry name" value="STM3941-like"/>
</dbReference>
<dbReference type="RefSeq" id="WP_199575406.1">
    <property type="nucleotide sequence ID" value="NZ_JAENBO010000002.1"/>
</dbReference>
<proteinExistence type="predicted"/>